<proteinExistence type="predicted"/>
<name>A0A6J5LQD9_9CAUD</name>
<dbReference type="EMBL" id="LR796322">
    <property type="protein sequence ID" value="CAB4136411.1"/>
    <property type="molecule type" value="Genomic_DNA"/>
</dbReference>
<sequence length="70" mass="8526">MTEYQKIIQYLDTYFTWSNNEYVHKTGISVFIDCLEPYIIESNKNESGNFTTLLGLKRYFNKYKRKYYSI</sequence>
<reference evidence="1" key="1">
    <citation type="submission" date="2020-04" db="EMBL/GenBank/DDBJ databases">
        <authorList>
            <person name="Chiriac C."/>
            <person name="Salcher M."/>
            <person name="Ghai R."/>
            <person name="Kavagutti S V."/>
        </authorList>
    </citation>
    <scope>NUCLEOTIDE SEQUENCE</scope>
</reference>
<organism evidence="1">
    <name type="scientific">uncultured Caudovirales phage</name>
    <dbReference type="NCBI Taxonomy" id="2100421"/>
    <lineage>
        <taxon>Viruses</taxon>
        <taxon>Duplodnaviria</taxon>
        <taxon>Heunggongvirae</taxon>
        <taxon>Uroviricota</taxon>
        <taxon>Caudoviricetes</taxon>
        <taxon>Peduoviridae</taxon>
        <taxon>Maltschvirus</taxon>
        <taxon>Maltschvirus maltsch</taxon>
    </lineage>
</organism>
<gene>
    <name evidence="1" type="ORF">UFOVP304_37</name>
    <name evidence="2" type="ORF">UFOVP584_2</name>
</gene>
<dbReference type="EMBL" id="LR796554">
    <property type="protein sequence ID" value="CAB4151158.1"/>
    <property type="molecule type" value="Genomic_DNA"/>
</dbReference>
<evidence type="ECO:0000313" key="1">
    <source>
        <dbReference type="EMBL" id="CAB4136411.1"/>
    </source>
</evidence>
<protein>
    <submittedName>
        <fullName evidence="1">Uncharacterized protein</fullName>
    </submittedName>
</protein>
<accession>A0A6J5LQD9</accession>
<evidence type="ECO:0000313" key="2">
    <source>
        <dbReference type="EMBL" id="CAB4151158.1"/>
    </source>
</evidence>